<dbReference type="Gene3D" id="2.10.260.10">
    <property type="match status" value="1"/>
</dbReference>
<dbReference type="RefSeq" id="WP_147847934.1">
    <property type="nucleotide sequence ID" value="NZ_VDUZ01000016.1"/>
</dbReference>
<dbReference type="PROSITE" id="PS51740">
    <property type="entry name" value="SPOVT_ABRB"/>
    <property type="match status" value="1"/>
</dbReference>
<sequence>MREISRLTSKGQITIPKAVRDALSLSEGDLLAFAVADGQATMRKIAVKADGGDRDTLNLQLDEWGGSADEDAYRDL</sequence>
<evidence type="ECO:0000256" key="1">
    <source>
        <dbReference type="PROSITE-ProRule" id="PRU01076"/>
    </source>
</evidence>
<evidence type="ECO:0000313" key="3">
    <source>
        <dbReference type="EMBL" id="TXL74890.1"/>
    </source>
</evidence>
<name>A0A5C8PMP2_9HYPH</name>
<comment type="caution">
    <text evidence="3">The sequence shown here is derived from an EMBL/GenBank/DDBJ whole genome shotgun (WGS) entry which is preliminary data.</text>
</comment>
<dbReference type="InterPro" id="IPR037914">
    <property type="entry name" value="SpoVT-AbrB_sf"/>
</dbReference>
<evidence type="ECO:0000259" key="2">
    <source>
        <dbReference type="PROSITE" id="PS51740"/>
    </source>
</evidence>
<dbReference type="InterPro" id="IPR007159">
    <property type="entry name" value="SpoVT-AbrB_dom"/>
</dbReference>
<keyword evidence="1 3" id="KW-0238">DNA-binding</keyword>
<dbReference type="GO" id="GO:0003677">
    <property type="term" value="F:DNA binding"/>
    <property type="evidence" value="ECO:0007669"/>
    <property type="project" value="UniProtKB-UniRule"/>
</dbReference>
<accession>A0A5C8PMP2</accession>
<keyword evidence="4" id="KW-1185">Reference proteome</keyword>
<dbReference type="Pfam" id="PF04014">
    <property type="entry name" value="MazE_antitoxin"/>
    <property type="match status" value="1"/>
</dbReference>
<dbReference type="NCBIfam" id="TIGR01439">
    <property type="entry name" value="lp_hng_hel_AbrB"/>
    <property type="match status" value="1"/>
</dbReference>
<dbReference type="SUPFAM" id="SSF89447">
    <property type="entry name" value="AbrB/MazE/MraZ-like"/>
    <property type="match status" value="1"/>
</dbReference>
<organism evidence="3 4">
    <name type="scientific">Vineibacter terrae</name>
    <dbReference type="NCBI Taxonomy" id="2586908"/>
    <lineage>
        <taxon>Bacteria</taxon>
        <taxon>Pseudomonadati</taxon>
        <taxon>Pseudomonadota</taxon>
        <taxon>Alphaproteobacteria</taxon>
        <taxon>Hyphomicrobiales</taxon>
        <taxon>Vineibacter</taxon>
    </lineage>
</organism>
<dbReference type="SMART" id="SM00966">
    <property type="entry name" value="SpoVT_AbrB"/>
    <property type="match status" value="1"/>
</dbReference>
<dbReference type="EMBL" id="VDUZ01000016">
    <property type="protein sequence ID" value="TXL74890.1"/>
    <property type="molecule type" value="Genomic_DNA"/>
</dbReference>
<evidence type="ECO:0000313" key="4">
    <source>
        <dbReference type="Proteomes" id="UP000321638"/>
    </source>
</evidence>
<dbReference type="OrthoDB" id="9809003at2"/>
<protein>
    <submittedName>
        <fullName evidence="3">AbrB/MazE/SpoVT family DNA-binding domain-containing protein</fullName>
    </submittedName>
</protein>
<dbReference type="AlphaFoldDB" id="A0A5C8PMP2"/>
<feature type="domain" description="SpoVT-AbrB" evidence="2">
    <location>
        <begin position="2"/>
        <end position="47"/>
    </location>
</feature>
<dbReference type="Proteomes" id="UP000321638">
    <property type="component" value="Unassembled WGS sequence"/>
</dbReference>
<gene>
    <name evidence="3" type="ORF">FHP25_15890</name>
</gene>
<proteinExistence type="predicted"/>
<reference evidence="3 4" key="1">
    <citation type="submission" date="2019-06" db="EMBL/GenBank/DDBJ databases">
        <title>New taxonomy in bacterial strain CC-CFT640, isolated from vineyard.</title>
        <authorList>
            <person name="Lin S.-Y."/>
            <person name="Tsai C.-F."/>
            <person name="Young C.-C."/>
        </authorList>
    </citation>
    <scope>NUCLEOTIDE SEQUENCE [LARGE SCALE GENOMIC DNA]</scope>
    <source>
        <strain evidence="3 4">CC-CFT640</strain>
    </source>
</reference>